<protein>
    <submittedName>
        <fullName evidence="1">Uncharacterized protein</fullName>
    </submittedName>
</protein>
<dbReference type="Proteomes" id="UP000263642">
    <property type="component" value="Unassembled WGS sequence"/>
</dbReference>
<comment type="caution">
    <text evidence="1">The sequence shown here is derived from an EMBL/GenBank/DDBJ whole genome shotgun (WGS) entry which is preliminary data.</text>
</comment>
<gene>
    <name evidence="1" type="ORF">DIT97_18010</name>
</gene>
<accession>A0A3D3R9R6</accession>
<name>A0A3D3R9R6_9PLAN</name>
<evidence type="ECO:0000313" key="2">
    <source>
        <dbReference type="Proteomes" id="UP000263642"/>
    </source>
</evidence>
<evidence type="ECO:0000313" key="1">
    <source>
        <dbReference type="EMBL" id="HCO24822.1"/>
    </source>
</evidence>
<dbReference type="AlphaFoldDB" id="A0A3D3R9R6"/>
<dbReference type="EMBL" id="DQAY01000108">
    <property type="protein sequence ID" value="HCO24822.1"/>
    <property type="molecule type" value="Genomic_DNA"/>
</dbReference>
<organism evidence="1 2">
    <name type="scientific">Gimesia maris</name>
    <dbReference type="NCBI Taxonomy" id="122"/>
    <lineage>
        <taxon>Bacteria</taxon>
        <taxon>Pseudomonadati</taxon>
        <taxon>Planctomycetota</taxon>
        <taxon>Planctomycetia</taxon>
        <taxon>Planctomycetales</taxon>
        <taxon>Planctomycetaceae</taxon>
        <taxon>Gimesia</taxon>
    </lineage>
</organism>
<sequence length="295" mass="31765">MMSDDMELPSKKDLIHLSERSQATYAIRFALRVQPLLASIKDPPVDYKKAVLALDGQFKNLIYENGNLTPFHAFVAANAVKNAADRYVNFKKQSRYYAISAAIRSAVLAASAAGSGYPNANPSPEQSISLTTLDAAFSASLSAGSAGAGRNAVDAALSDYKKLKESPTEVFDISENGPLGKLWHGSPPDWYLEAKKLYDKTIAEWTNELGDDESEIGNLSGSAKISISSSGKLIGVISDDADFPIEFYMDPGDARKETIQNVLECLSDLHIAAGGFGLEFIADDLNIKAMEGITQ</sequence>
<proteinExistence type="predicted"/>
<reference evidence="1 2" key="1">
    <citation type="journal article" date="2018" name="Nat. Biotechnol.">
        <title>A standardized bacterial taxonomy based on genome phylogeny substantially revises the tree of life.</title>
        <authorList>
            <person name="Parks D.H."/>
            <person name="Chuvochina M."/>
            <person name="Waite D.W."/>
            <person name="Rinke C."/>
            <person name="Skarshewski A."/>
            <person name="Chaumeil P.A."/>
            <person name="Hugenholtz P."/>
        </authorList>
    </citation>
    <scope>NUCLEOTIDE SEQUENCE [LARGE SCALE GENOMIC DNA]</scope>
    <source>
        <strain evidence="1">UBA9375</strain>
    </source>
</reference>